<reference evidence="2" key="1">
    <citation type="submission" date="2022-11" db="EMBL/GenBank/DDBJ databases">
        <authorList>
            <person name="Petersen C."/>
        </authorList>
    </citation>
    <scope>NUCLEOTIDE SEQUENCE</scope>
    <source>
        <strain evidence="2">IBT 20477</strain>
    </source>
</reference>
<dbReference type="OrthoDB" id="4364700at2759"/>
<organism evidence="2 3">
    <name type="scientific">Penicillium cf. viridicatum</name>
    <dbReference type="NCBI Taxonomy" id="2972119"/>
    <lineage>
        <taxon>Eukaryota</taxon>
        <taxon>Fungi</taxon>
        <taxon>Dikarya</taxon>
        <taxon>Ascomycota</taxon>
        <taxon>Pezizomycotina</taxon>
        <taxon>Eurotiomycetes</taxon>
        <taxon>Eurotiomycetidae</taxon>
        <taxon>Eurotiales</taxon>
        <taxon>Aspergillaceae</taxon>
        <taxon>Penicillium</taxon>
    </lineage>
</organism>
<feature type="compositionally biased region" description="Polar residues" evidence="1">
    <location>
        <begin position="7"/>
        <end position="34"/>
    </location>
</feature>
<comment type="caution">
    <text evidence="2">The sequence shown here is derived from an EMBL/GenBank/DDBJ whole genome shotgun (WGS) entry which is preliminary data.</text>
</comment>
<dbReference type="AlphaFoldDB" id="A0A9W9MY97"/>
<sequence length="191" mass="21851">MDKPLHLSSSAQRATATISIPSPSNRPLHSSRITTEVPEMPPNQPTNAPSDIHEWKAAARRKGVNLKISVHTRGPFKSGSKVVEEEFLLLKNIWPKVLPTDKWQVQMQLGLETQFCKETEHLEVIQAFNDSLVAIRNRTPPTSELSTQMQNPQKDNLQRCSIQIWQMQICRVMEIEREMQRDEIGRAADNY</sequence>
<feature type="region of interest" description="Disordered" evidence="1">
    <location>
        <begin position="1"/>
        <end position="49"/>
    </location>
</feature>
<dbReference type="EMBL" id="JAPQKQ010000002">
    <property type="protein sequence ID" value="KAJ5209731.1"/>
    <property type="molecule type" value="Genomic_DNA"/>
</dbReference>
<protein>
    <submittedName>
        <fullName evidence="2">Uncharacterized protein</fullName>
    </submittedName>
</protein>
<reference evidence="2" key="2">
    <citation type="journal article" date="2023" name="IMA Fungus">
        <title>Comparative genomic study of the Penicillium genus elucidates a diverse pangenome and 15 lateral gene transfer events.</title>
        <authorList>
            <person name="Petersen C."/>
            <person name="Sorensen T."/>
            <person name="Nielsen M.R."/>
            <person name="Sondergaard T.E."/>
            <person name="Sorensen J.L."/>
            <person name="Fitzpatrick D.A."/>
            <person name="Frisvad J.C."/>
            <person name="Nielsen K.L."/>
        </authorList>
    </citation>
    <scope>NUCLEOTIDE SEQUENCE</scope>
    <source>
        <strain evidence="2">IBT 20477</strain>
    </source>
</reference>
<dbReference type="Proteomes" id="UP001150942">
    <property type="component" value="Unassembled WGS sequence"/>
</dbReference>
<proteinExistence type="predicted"/>
<evidence type="ECO:0000256" key="1">
    <source>
        <dbReference type="SAM" id="MobiDB-lite"/>
    </source>
</evidence>
<accession>A0A9W9MY97</accession>
<name>A0A9W9MY97_9EURO</name>
<evidence type="ECO:0000313" key="3">
    <source>
        <dbReference type="Proteomes" id="UP001150942"/>
    </source>
</evidence>
<keyword evidence="3" id="KW-1185">Reference proteome</keyword>
<evidence type="ECO:0000313" key="2">
    <source>
        <dbReference type="EMBL" id="KAJ5209731.1"/>
    </source>
</evidence>
<gene>
    <name evidence="2" type="ORF">N7449_004110</name>
</gene>